<dbReference type="SUPFAM" id="SSF53300">
    <property type="entry name" value="vWA-like"/>
    <property type="match status" value="1"/>
</dbReference>
<gene>
    <name evidence="2" type="ORF">MNBD_GAMMA22-2920</name>
</gene>
<dbReference type="InterPro" id="IPR036465">
    <property type="entry name" value="vWFA_dom_sf"/>
</dbReference>
<organism evidence="2">
    <name type="scientific">hydrothermal vent metagenome</name>
    <dbReference type="NCBI Taxonomy" id="652676"/>
    <lineage>
        <taxon>unclassified sequences</taxon>
        <taxon>metagenomes</taxon>
        <taxon>ecological metagenomes</taxon>
    </lineage>
</organism>
<evidence type="ECO:0000313" key="2">
    <source>
        <dbReference type="EMBL" id="VAW99759.1"/>
    </source>
</evidence>
<dbReference type="SMART" id="SM00327">
    <property type="entry name" value="VWA"/>
    <property type="match status" value="1"/>
</dbReference>
<dbReference type="CDD" id="cd01454">
    <property type="entry name" value="vWA_norD_type"/>
    <property type="match status" value="1"/>
</dbReference>
<sequence>MLLKAPAFIRKIHYFIEFEEHIGKFWHHLISGTHIKHYLDEQVHLDDVRQLVSILFRALAGDGGLKIEAAPAQEYHLNRTVMQRIAGINFKFELAWRSDLVLNLPSIIDVFPKKSLNHDLYLWLAAVGAYADPNTNFHHSKLNWVSRNQLLCHQLLKRFPGLAQRYQRLVIAQLELRVDMNTLNEQQKSIELLIRQALNNPHQPVITAAITEIELQQYFIQPIYLWLYQAPKQFSAKQLDNNIENYNCDETTGELVEAKQQRRYRAEQVEMPDGKTGLVLDRFENIFSWAEYIKVDRTTDENEDLSSAEDSANDLEQLSIARDNKAAAKRIRFDLDLPSSEHDDTILKEGILLPEWDYRKKQLINDQCSLVEMIASHSTAMELPQSLRSTAKKLRNQFETLRPSRIWYRAQQQGSEIDLNSYLDFITEQKQNGTTKAVIVEQGLYREFRGANRDMACLVLADLSLSTDSWLGDRARVIDVIRDSLLLFAEALTASGDQFSMYGFSSRNREHIRFHCLKKFDELHSALSRARINAIKPGFYTRMGAAIRYASEILSKQTASQQLLLILTDGKPNDLDLYDGRYGIEDTRMALIEARRKGLQPFCVTIDKKAGDYLPYMFGSENYVVIRKPSELPRELPLLYAQLSR</sequence>
<dbReference type="EMBL" id="UOFS01000040">
    <property type="protein sequence ID" value="VAW99759.1"/>
    <property type="molecule type" value="Genomic_DNA"/>
</dbReference>
<dbReference type="InterPro" id="IPR002035">
    <property type="entry name" value="VWF_A"/>
</dbReference>
<reference evidence="2" key="1">
    <citation type="submission" date="2018-06" db="EMBL/GenBank/DDBJ databases">
        <authorList>
            <person name="Zhirakovskaya E."/>
        </authorList>
    </citation>
    <scope>NUCLEOTIDE SEQUENCE</scope>
</reference>
<dbReference type="Pfam" id="PF00092">
    <property type="entry name" value="VWA"/>
    <property type="match status" value="1"/>
</dbReference>
<name>A0A3B1ANE9_9ZZZZ</name>
<evidence type="ECO:0000259" key="1">
    <source>
        <dbReference type="PROSITE" id="PS50234"/>
    </source>
</evidence>
<dbReference type="InterPro" id="IPR051928">
    <property type="entry name" value="NorD/CobT"/>
</dbReference>
<proteinExistence type="predicted"/>
<dbReference type="PANTHER" id="PTHR41248:SF1">
    <property type="entry name" value="NORD PROTEIN"/>
    <property type="match status" value="1"/>
</dbReference>
<accession>A0A3B1ANE9</accession>
<dbReference type="PROSITE" id="PS50234">
    <property type="entry name" value="VWFA"/>
    <property type="match status" value="1"/>
</dbReference>
<protein>
    <submittedName>
        <fullName evidence="2">Nitric oxide reductase activation protein NorD</fullName>
    </submittedName>
</protein>
<dbReference type="Gene3D" id="3.40.50.410">
    <property type="entry name" value="von Willebrand factor, type A domain"/>
    <property type="match status" value="1"/>
</dbReference>
<dbReference type="PANTHER" id="PTHR41248">
    <property type="entry name" value="NORD PROTEIN"/>
    <property type="match status" value="1"/>
</dbReference>
<dbReference type="AlphaFoldDB" id="A0A3B1ANE9"/>
<feature type="domain" description="VWFA" evidence="1">
    <location>
        <begin position="454"/>
        <end position="643"/>
    </location>
</feature>